<proteinExistence type="predicted"/>
<dbReference type="KEGG" id="asoc:CB4_03285"/>
<organism evidence="1 2">
    <name type="scientific">Aneurinibacillus soli</name>
    <dbReference type="NCBI Taxonomy" id="1500254"/>
    <lineage>
        <taxon>Bacteria</taxon>
        <taxon>Bacillati</taxon>
        <taxon>Bacillota</taxon>
        <taxon>Bacilli</taxon>
        <taxon>Bacillales</taxon>
        <taxon>Paenibacillaceae</taxon>
        <taxon>Aneurinibacillus group</taxon>
        <taxon>Aneurinibacillus</taxon>
    </lineage>
</organism>
<evidence type="ECO:0000313" key="1">
    <source>
        <dbReference type="EMBL" id="BAU29107.1"/>
    </source>
</evidence>
<evidence type="ECO:0000313" key="2">
    <source>
        <dbReference type="Proteomes" id="UP000217696"/>
    </source>
</evidence>
<dbReference type="EMBL" id="AP017312">
    <property type="protein sequence ID" value="BAU29107.1"/>
    <property type="molecule type" value="Genomic_DNA"/>
</dbReference>
<dbReference type="Proteomes" id="UP000217696">
    <property type="component" value="Chromosome"/>
</dbReference>
<keyword evidence="2" id="KW-1185">Reference proteome</keyword>
<sequence>MFFMESTTSGGGSREERSRSLGYALQGSTDCPLQEPGELARKRGPTMNFHGRIAGKIPFVVLLPLRSRVQALSYFSLLSSQQRFDSKKRKTIAFSFRFSLYLKDGFYSIRFNLIETGDTFGFQQSDLLVLFPTSSAVLLFFLAVAPEECCPSFI</sequence>
<accession>A0A0U5C994</accession>
<protein>
    <submittedName>
        <fullName evidence="1">Uncharacterized protein</fullName>
    </submittedName>
</protein>
<reference evidence="1 2" key="1">
    <citation type="submission" date="2015-12" db="EMBL/GenBank/DDBJ databases">
        <title>Genome sequence of Aneurinibacillus soli.</title>
        <authorList>
            <person name="Lee J.S."/>
            <person name="Lee K.C."/>
            <person name="Kim K.K."/>
            <person name="Lee B.W."/>
        </authorList>
    </citation>
    <scope>NUCLEOTIDE SEQUENCE [LARGE SCALE GENOMIC DNA]</scope>
    <source>
        <strain evidence="1 2">CB4</strain>
    </source>
</reference>
<dbReference type="AlphaFoldDB" id="A0A0U5C994"/>
<name>A0A0U5C994_9BACL</name>
<gene>
    <name evidence="1" type="ORF">CB4_03285</name>
</gene>